<reference evidence="8" key="1">
    <citation type="submission" date="2020-12" db="EMBL/GenBank/DDBJ databases">
        <title>Vagococcus allomyrinae sp. nov. and Enterococcus lavae sp. nov., isolated from the larvae of Allomyrina dichotoma.</title>
        <authorList>
            <person name="Lee S.D."/>
        </authorList>
    </citation>
    <scope>NUCLEOTIDE SEQUENCE</scope>
    <source>
        <strain evidence="8">BWB3-3</strain>
    </source>
</reference>
<dbReference type="Proteomes" id="UP000674938">
    <property type="component" value="Unassembled WGS sequence"/>
</dbReference>
<feature type="domain" description="ABC transporter" evidence="7">
    <location>
        <begin position="18"/>
        <end position="257"/>
    </location>
</feature>
<evidence type="ECO:0000256" key="1">
    <source>
        <dbReference type="ARBA" id="ARBA00005417"/>
    </source>
</evidence>
<dbReference type="Pfam" id="PF00005">
    <property type="entry name" value="ABC_tran"/>
    <property type="match status" value="1"/>
</dbReference>
<accession>A0A940PD81</accession>
<dbReference type="GO" id="GO:0015031">
    <property type="term" value="P:protein transport"/>
    <property type="evidence" value="ECO:0007669"/>
    <property type="project" value="UniProtKB-KW"/>
</dbReference>
<dbReference type="PANTHER" id="PTHR43776">
    <property type="entry name" value="TRANSPORT ATP-BINDING PROTEIN"/>
    <property type="match status" value="1"/>
</dbReference>
<dbReference type="GO" id="GO:0005524">
    <property type="term" value="F:ATP binding"/>
    <property type="evidence" value="ECO:0007669"/>
    <property type="project" value="UniProtKB-KW"/>
</dbReference>
<evidence type="ECO:0000256" key="3">
    <source>
        <dbReference type="ARBA" id="ARBA00022741"/>
    </source>
</evidence>
<keyword evidence="6" id="KW-0653">Protein transport</keyword>
<evidence type="ECO:0000313" key="9">
    <source>
        <dbReference type="Proteomes" id="UP000674938"/>
    </source>
</evidence>
<dbReference type="InterPro" id="IPR050319">
    <property type="entry name" value="ABC_transp_ATP-bind"/>
</dbReference>
<proteinExistence type="inferred from homology"/>
<keyword evidence="4 8" id="KW-0067">ATP-binding</keyword>
<evidence type="ECO:0000256" key="5">
    <source>
        <dbReference type="ARBA" id="ARBA00022856"/>
    </source>
</evidence>
<dbReference type="RefSeq" id="WP_209531911.1">
    <property type="nucleotide sequence ID" value="NZ_JAEEGA010000020.1"/>
</dbReference>
<dbReference type="InterPro" id="IPR003593">
    <property type="entry name" value="AAA+_ATPase"/>
</dbReference>
<evidence type="ECO:0000313" key="8">
    <source>
        <dbReference type="EMBL" id="MBP1043936.1"/>
    </source>
</evidence>
<keyword evidence="3" id="KW-0547">Nucleotide-binding</keyword>
<comment type="caution">
    <text evidence="8">The sequence shown here is derived from an EMBL/GenBank/DDBJ whole genome shotgun (WGS) entry which is preliminary data.</text>
</comment>
<evidence type="ECO:0000256" key="2">
    <source>
        <dbReference type="ARBA" id="ARBA00022448"/>
    </source>
</evidence>
<evidence type="ECO:0000256" key="6">
    <source>
        <dbReference type="ARBA" id="ARBA00022927"/>
    </source>
</evidence>
<evidence type="ECO:0000259" key="7">
    <source>
        <dbReference type="PROSITE" id="PS50893"/>
    </source>
</evidence>
<dbReference type="FunFam" id="3.40.50.300:FF:000016">
    <property type="entry name" value="Oligopeptide ABC transporter ATP-binding component"/>
    <property type="match status" value="1"/>
</dbReference>
<evidence type="ECO:0000256" key="4">
    <source>
        <dbReference type="ARBA" id="ARBA00022840"/>
    </source>
</evidence>
<dbReference type="InterPro" id="IPR003439">
    <property type="entry name" value="ABC_transporter-like_ATP-bd"/>
</dbReference>
<keyword evidence="2" id="KW-0813">Transport</keyword>
<dbReference type="AlphaFoldDB" id="A0A940PD81"/>
<dbReference type="Gene3D" id="3.40.50.300">
    <property type="entry name" value="P-loop containing nucleotide triphosphate hydrolases"/>
    <property type="match status" value="1"/>
</dbReference>
<organism evidence="8 9">
    <name type="scientific">Vagococcus allomyrinae</name>
    <dbReference type="NCBI Taxonomy" id="2794353"/>
    <lineage>
        <taxon>Bacteria</taxon>
        <taxon>Bacillati</taxon>
        <taxon>Bacillota</taxon>
        <taxon>Bacilli</taxon>
        <taxon>Lactobacillales</taxon>
        <taxon>Enterococcaceae</taxon>
        <taxon>Vagococcus</taxon>
    </lineage>
</organism>
<dbReference type="EMBL" id="JAEEGA010000020">
    <property type="protein sequence ID" value="MBP1043936.1"/>
    <property type="molecule type" value="Genomic_DNA"/>
</dbReference>
<dbReference type="SUPFAM" id="SSF52540">
    <property type="entry name" value="P-loop containing nucleoside triphosphate hydrolases"/>
    <property type="match status" value="1"/>
</dbReference>
<sequence>MSEEILLETVAVKKRFVLSKKSLFNQGESIQAVNGVSLQIRRGETLGIVGESGCGKSTFARTITRLIQPTSGEIYYQGKEISHLKFSERQSLRQEIQMVFQDPFASIDPRKKILQILTEPLTIHKIGTAEERKAKALAMLKQVGLQPEYSSRYPHEFSGGQCQRINIARALMLNPKLIICDEPVSALDVSIQAQVINLLIELQEEFQLTYLFISHDLNVVRYFCDRIAVMYQGEVVEFDEAEEVYHRPKHAYTKKLLAAIPGKRSAVEKMEGKDG</sequence>
<dbReference type="PROSITE" id="PS50893">
    <property type="entry name" value="ABC_TRANSPORTER_2"/>
    <property type="match status" value="1"/>
</dbReference>
<keyword evidence="9" id="KW-1185">Reference proteome</keyword>
<dbReference type="SMART" id="SM00382">
    <property type="entry name" value="AAA"/>
    <property type="match status" value="1"/>
</dbReference>
<gene>
    <name evidence="8" type="ORF">I6N95_23180</name>
</gene>
<dbReference type="GO" id="GO:0015833">
    <property type="term" value="P:peptide transport"/>
    <property type="evidence" value="ECO:0007669"/>
    <property type="project" value="UniProtKB-KW"/>
</dbReference>
<name>A0A940PD81_9ENTE</name>
<comment type="similarity">
    <text evidence="1">Belongs to the ABC transporter superfamily.</text>
</comment>
<protein>
    <submittedName>
        <fullName evidence="8">ABC transporter ATP-binding protein</fullName>
    </submittedName>
</protein>
<dbReference type="CDD" id="cd03257">
    <property type="entry name" value="ABC_NikE_OppD_transporters"/>
    <property type="match status" value="1"/>
</dbReference>
<dbReference type="InterPro" id="IPR027417">
    <property type="entry name" value="P-loop_NTPase"/>
</dbReference>
<dbReference type="GO" id="GO:0016887">
    <property type="term" value="F:ATP hydrolysis activity"/>
    <property type="evidence" value="ECO:0007669"/>
    <property type="project" value="InterPro"/>
</dbReference>
<dbReference type="InterPro" id="IPR017871">
    <property type="entry name" value="ABC_transporter-like_CS"/>
</dbReference>
<dbReference type="GO" id="GO:0055085">
    <property type="term" value="P:transmembrane transport"/>
    <property type="evidence" value="ECO:0007669"/>
    <property type="project" value="UniProtKB-ARBA"/>
</dbReference>
<keyword evidence="5" id="KW-0571">Peptide transport</keyword>
<dbReference type="PROSITE" id="PS00211">
    <property type="entry name" value="ABC_TRANSPORTER_1"/>
    <property type="match status" value="1"/>
</dbReference>